<reference evidence="3" key="1">
    <citation type="journal article" date="2023" name="Nat. Commun.">
        <title>Diploid and tetraploid genomes of Acorus and the evolution of monocots.</title>
        <authorList>
            <person name="Ma L."/>
            <person name="Liu K.W."/>
            <person name="Li Z."/>
            <person name="Hsiao Y.Y."/>
            <person name="Qi Y."/>
            <person name="Fu T."/>
            <person name="Tang G.D."/>
            <person name="Zhang D."/>
            <person name="Sun W.H."/>
            <person name="Liu D.K."/>
            <person name="Li Y."/>
            <person name="Chen G.Z."/>
            <person name="Liu X.D."/>
            <person name="Liao X.Y."/>
            <person name="Jiang Y.T."/>
            <person name="Yu X."/>
            <person name="Hao Y."/>
            <person name="Huang J."/>
            <person name="Zhao X.W."/>
            <person name="Ke S."/>
            <person name="Chen Y.Y."/>
            <person name="Wu W.L."/>
            <person name="Hsu J.L."/>
            <person name="Lin Y.F."/>
            <person name="Huang M.D."/>
            <person name="Li C.Y."/>
            <person name="Huang L."/>
            <person name="Wang Z.W."/>
            <person name="Zhao X."/>
            <person name="Zhong W.Y."/>
            <person name="Peng D.H."/>
            <person name="Ahmad S."/>
            <person name="Lan S."/>
            <person name="Zhang J.S."/>
            <person name="Tsai W.C."/>
            <person name="Van de Peer Y."/>
            <person name="Liu Z.J."/>
        </authorList>
    </citation>
    <scope>NUCLEOTIDE SEQUENCE</scope>
    <source>
        <strain evidence="3">CP</strain>
    </source>
</reference>
<evidence type="ECO:0000256" key="1">
    <source>
        <dbReference type="ARBA" id="ARBA00022786"/>
    </source>
</evidence>
<reference evidence="3" key="2">
    <citation type="submission" date="2023-06" db="EMBL/GenBank/DDBJ databases">
        <authorList>
            <person name="Ma L."/>
            <person name="Liu K.-W."/>
            <person name="Li Z."/>
            <person name="Hsiao Y.-Y."/>
            <person name="Qi Y."/>
            <person name="Fu T."/>
            <person name="Tang G."/>
            <person name="Zhang D."/>
            <person name="Sun W.-H."/>
            <person name="Liu D.-K."/>
            <person name="Li Y."/>
            <person name="Chen G.-Z."/>
            <person name="Liu X.-D."/>
            <person name="Liao X.-Y."/>
            <person name="Jiang Y.-T."/>
            <person name="Yu X."/>
            <person name="Hao Y."/>
            <person name="Huang J."/>
            <person name="Zhao X.-W."/>
            <person name="Ke S."/>
            <person name="Chen Y.-Y."/>
            <person name="Wu W.-L."/>
            <person name="Hsu J.-L."/>
            <person name="Lin Y.-F."/>
            <person name="Huang M.-D."/>
            <person name="Li C.-Y."/>
            <person name="Huang L."/>
            <person name="Wang Z.-W."/>
            <person name="Zhao X."/>
            <person name="Zhong W.-Y."/>
            <person name="Peng D.-H."/>
            <person name="Ahmad S."/>
            <person name="Lan S."/>
            <person name="Zhang J.-S."/>
            <person name="Tsai W.-C."/>
            <person name="Van De Peer Y."/>
            <person name="Liu Z.-J."/>
        </authorList>
    </citation>
    <scope>NUCLEOTIDE SEQUENCE</scope>
    <source>
        <strain evidence="3">CP</strain>
        <tissue evidence="3">Leaves</tissue>
    </source>
</reference>
<dbReference type="Gene3D" id="1.25.10.10">
    <property type="entry name" value="Leucine-rich Repeat Variant"/>
    <property type="match status" value="1"/>
</dbReference>
<dbReference type="PANTHER" id="PTHR23315:SF238">
    <property type="entry name" value="ARM REPEAT SUPERFAMILY PROTEIN"/>
    <property type="match status" value="1"/>
</dbReference>
<keyword evidence="1" id="KW-0833">Ubl conjugation pathway</keyword>
<dbReference type="PANTHER" id="PTHR23315">
    <property type="entry name" value="U BOX DOMAIN-CONTAINING"/>
    <property type="match status" value="1"/>
</dbReference>
<dbReference type="AlphaFoldDB" id="A0AAV9EZY3"/>
<proteinExistence type="predicted"/>
<dbReference type="Proteomes" id="UP001180020">
    <property type="component" value="Unassembled WGS sequence"/>
</dbReference>
<evidence type="ECO:0000313" key="3">
    <source>
        <dbReference type="EMBL" id="KAK1318811.1"/>
    </source>
</evidence>
<gene>
    <name evidence="3" type="primary">PUB4</name>
    <name evidence="3" type="ORF">QJS10_CPB04g00339</name>
</gene>
<dbReference type="InterPro" id="IPR058678">
    <property type="entry name" value="ARM_PUB"/>
</dbReference>
<dbReference type="InterPro" id="IPR011989">
    <property type="entry name" value="ARM-like"/>
</dbReference>
<protein>
    <submittedName>
        <fullName evidence="3">U-box domain-containing protein 4</fullName>
    </submittedName>
</protein>
<dbReference type="Pfam" id="PF25598">
    <property type="entry name" value="ARM_PUB"/>
    <property type="match status" value="1"/>
</dbReference>
<dbReference type="EMBL" id="JAUJYO010000004">
    <property type="protein sequence ID" value="KAK1318811.1"/>
    <property type="molecule type" value="Genomic_DNA"/>
</dbReference>
<comment type="caution">
    <text evidence="3">The sequence shown here is derived from an EMBL/GenBank/DDBJ whole genome shotgun (WGS) entry which is preliminary data.</text>
</comment>
<keyword evidence="4" id="KW-1185">Reference proteome</keyword>
<accession>A0AAV9EZY3</accession>
<dbReference type="InterPro" id="IPR016024">
    <property type="entry name" value="ARM-type_fold"/>
</dbReference>
<evidence type="ECO:0000313" key="4">
    <source>
        <dbReference type="Proteomes" id="UP001180020"/>
    </source>
</evidence>
<evidence type="ECO:0000259" key="2">
    <source>
        <dbReference type="Pfam" id="PF25598"/>
    </source>
</evidence>
<sequence>MEERTAQSLVHRLSSASDPTSLSEALAELRLLSKHDPDIRPLLISAGAVPLLLSSSASEKENAVSDQENAVAALLNISISSRASLMSFPGLLDALSHVLRHGLSPPAVQSSAAALFSLLTVEDYRPVIGSRRDIVSALIDVIRPQNPKNTTRSVKDSLKALFGIALHPPNRPSMVGSGAVPALFDLITKDGRIGVVEDSTAVIAQVAGCEESVGAFREVFGVGILVDLVDPAEGWSSDRARENAASALLNLARFGGEGVVKEILRIDGSMERITDLMENGSARAKAKAGQLIDVLMMSSDGWDHWDCRYGVSCSSMDSSAHVSSQ</sequence>
<dbReference type="SMART" id="SM00185">
    <property type="entry name" value="ARM"/>
    <property type="match status" value="3"/>
</dbReference>
<name>A0AAV9EZY3_ACOCL</name>
<feature type="domain" description="U-box" evidence="2">
    <location>
        <begin position="8"/>
        <end position="298"/>
    </location>
</feature>
<dbReference type="InterPro" id="IPR000225">
    <property type="entry name" value="Armadillo"/>
</dbReference>
<dbReference type="SUPFAM" id="SSF48371">
    <property type="entry name" value="ARM repeat"/>
    <property type="match status" value="1"/>
</dbReference>
<organism evidence="3 4">
    <name type="scientific">Acorus calamus</name>
    <name type="common">Sweet flag</name>
    <dbReference type="NCBI Taxonomy" id="4465"/>
    <lineage>
        <taxon>Eukaryota</taxon>
        <taxon>Viridiplantae</taxon>
        <taxon>Streptophyta</taxon>
        <taxon>Embryophyta</taxon>
        <taxon>Tracheophyta</taxon>
        <taxon>Spermatophyta</taxon>
        <taxon>Magnoliopsida</taxon>
        <taxon>Liliopsida</taxon>
        <taxon>Acoraceae</taxon>
        <taxon>Acorus</taxon>
    </lineage>
</organism>